<sequence>MSTTSKRATVILVHGAWADGSSWEKVIGPLQDLSFEVLAAPIPMTSLSDDVAAVKRFLDRASAPAVLVGHAYAGAVVSSIDDDRVRSVVLIAALAPAVGETVADVFYREELDEHAPSLAPDLYEYIWMPEEGFQKAFAQNATDEEKTVLSAIQRPIALACIKEAITHTNWSQKPSWYLLAEQDRMIKPSVQRFIAERMKAKIRRISCDHTPSITEPRAVVEIIAEAVTDHEIPK</sequence>
<evidence type="ECO:0000313" key="3">
    <source>
        <dbReference type="Proteomes" id="UP001496627"/>
    </source>
</evidence>
<dbReference type="PANTHER" id="PTHR37017">
    <property type="entry name" value="AB HYDROLASE-1 DOMAIN-CONTAINING PROTEIN-RELATED"/>
    <property type="match status" value="1"/>
</dbReference>
<reference evidence="2 3" key="1">
    <citation type="submission" date="2024-05" db="EMBL/GenBank/DDBJ databases">
        <title>Neorhizobium sp. Rsf11, a plant growth promoting and heavy metal resistant PAH-degrader.</title>
        <authorList>
            <person name="Golubev S.N."/>
            <person name="Muratova A.Y."/>
            <person name="Markelova M.I."/>
        </authorList>
    </citation>
    <scope>NUCLEOTIDE SEQUENCE [LARGE SCALE GENOMIC DNA]</scope>
    <source>
        <strain evidence="2 3">Rsf11</strain>
    </source>
</reference>
<keyword evidence="2" id="KW-0378">Hydrolase</keyword>
<dbReference type="EMBL" id="JBEAAL010000043">
    <property type="protein sequence ID" value="MEQ1409402.1"/>
    <property type="molecule type" value="Genomic_DNA"/>
</dbReference>
<proteinExistence type="predicted"/>
<feature type="domain" description="AB hydrolase-1" evidence="1">
    <location>
        <begin position="10"/>
        <end position="221"/>
    </location>
</feature>
<dbReference type="InterPro" id="IPR029058">
    <property type="entry name" value="AB_hydrolase_fold"/>
</dbReference>
<dbReference type="GO" id="GO:0016787">
    <property type="term" value="F:hydrolase activity"/>
    <property type="evidence" value="ECO:0007669"/>
    <property type="project" value="UniProtKB-KW"/>
</dbReference>
<keyword evidence="3" id="KW-1185">Reference proteome</keyword>
<dbReference type="InterPro" id="IPR052897">
    <property type="entry name" value="Sec-Metab_Biosynth_Hydrolase"/>
</dbReference>
<dbReference type="Gene3D" id="3.40.50.1820">
    <property type="entry name" value="alpha/beta hydrolase"/>
    <property type="match status" value="1"/>
</dbReference>
<gene>
    <name evidence="2" type="ORF">ABK249_31350</name>
</gene>
<evidence type="ECO:0000259" key="1">
    <source>
        <dbReference type="Pfam" id="PF12697"/>
    </source>
</evidence>
<dbReference type="RefSeq" id="WP_227705492.1">
    <property type="nucleotide sequence ID" value="NZ_JBEAAL010000043.1"/>
</dbReference>
<dbReference type="Proteomes" id="UP001496627">
    <property type="component" value="Unassembled WGS sequence"/>
</dbReference>
<organism evidence="2 3">
    <name type="scientific">Neorhizobium phenanthreniclasticum</name>
    <dbReference type="NCBI Taxonomy" id="3157917"/>
    <lineage>
        <taxon>Bacteria</taxon>
        <taxon>Pseudomonadati</taxon>
        <taxon>Pseudomonadota</taxon>
        <taxon>Alphaproteobacteria</taxon>
        <taxon>Hyphomicrobiales</taxon>
        <taxon>Rhizobiaceae</taxon>
        <taxon>Rhizobium/Agrobacterium group</taxon>
        <taxon>Neorhizobium</taxon>
    </lineage>
</organism>
<dbReference type="InterPro" id="IPR000073">
    <property type="entry name" value="AB_hydrolase_1"/>
</dbReference>
<dbReference type="SUPFAM" id="SSF53474">
    <property type="entry name" value="alpha/beta-Hydrolases"/>
    <property type="match status" value="1"/>
</dbReference>
<accession>A0ABV0MBY1</accession>
<comment type="caution">
    <text evidence="2">The sequence shown here is derived from an EMBL/GenBank/DDBJ whole genome shotgun (WGS) entry which is preliminary data.</text>
</comment>
<name>A0ABV0MBY1_9HYPH</name>
<dbReference type="Pfam" id="PF12697">
    <property type="entry name" value="Abhydrolase_6"/>
    <property type="match status" value="1"/>
</dbReference>
<dbReference type="PANTHER" id="PTHR37017:SF11">
    <property type="entry name" value="ESTERASE_LIPASE_THIOESTERASE DOMAIN-CONTAINING PROTEIN"/>
    <property type="match status" value="1"/>
</dbReference>
<protein>
    <submittedName>
        <fullName evidence="2">Alpha/beta hydrolase</fullName>
    </submittedName>
</protein>
<evidence type="ECO:0000313" key="2">
    <source>
        <dbReference type="EMBL" id="MEQ1409402.1"/>
    </source>
</evidence>